<dbReference type="Proteomes" id="UP000034445">
    <property type="component" value="Unassembled WGS sequence"/>
</dbReference>
<evidence type="ECO:0000313" key="3">
    <source>
        <dbReference type="Proteomes" id="UP000034445"/>
    </source>
</evidence>
<sequence length="253" mass="29933">MSRRHSDKLHEHTKEHRDASRSRRLFFIIVDRIEQRLPRKVSKRLIDLRHKHMTFAHAAMHDIVIYMSGKTSHLPKARLGAIEREVLQELTFGDLLFGFLLSARSTRRFYKLARERATYRYRRKLAVERLEESGFIRSRGGRLSITKAGRGALGEIIGITRSFLDTKKWDGKWRIIAFDIPEKFAKLRNNIRDVLKKAGFAKLQQSIWIFPHECEDFAQLLKEESQLSRYILYGVLDRIEDEGRLKRLFKLSR</sequence>
<proteinExistence type="predicted"/>
<protein>
    <submittedName>
        <fullName evidence="2">Phenylacetic acid-responsive transcriptional repressor</fullName>
    </submittedName>
</protein>
<gene>
    <name evidence="2" type="ORF">UY74_C0016G0019</name>
</gene>
<evidence type="ECO:0000259" key="1">
    <source>
        <dbReference type="Pfam" id="PF20803"/>
    </source>
</evidence>
<accession>A0A0G1ZSS6</accession>
<dbReference type="Gene3D" id="3.30.70.2650">
    <property type="match status" value="1"/>
</dbReference>
<comment type="caution">
    <text evidence="2">The sequence shown here is derived from an EMBL/GenBank/DDBJ whole genome shotgun (WGS) entry which is preliminary data.</text>
</comment>
<dbReference type="InterPro" id="IPR048846">
    <property type="entry name" value="PaaX-like_central"/>
</dbReference>
<organism evidence="2 3">
    <name type="scientific">Candidatus Kaiserbacteria bacterium GW2011_GWC2_52_8b</name>
    <dbReference type="NCBI Taxonomy" id="1618676"/>
    <lineage>
        <taxon>Bacteria</taxon>
        <taxon>Candidatus Kaiseribacteriota</taxon>
    </lineage>
</organism>
<dbReference type="EMBL" id="LCRF01000016">
    <property type="protein sequence ID" value="KKW31362.1"/>
    <property type="molecule type" value="Genomic_DNA"/>
</dbReference>
<reference evidence="2 3" key="1">
    <citation type="journal article" date="2015" name="Nature">
        <title>rRNA introns, odd ribosomes, and small enigmatic genomes across a large radiation of phyla.</title>
        <authorList>
            <person name="Brown C.T."/>
            <person name="Hug L.A."/>
            <person name="Thomas B.C."/>
            <person name="Sharon I."/>
            <person name="Castelle C.J."/>
            <person name="Singh A."/>
            <person name="Wilkins M.J."/>
            <person name="Williams K.H."/>
            <person name="Banfield J.F."/>
        </authorList>
    </citation>
    <scope>NUCLEOTIDE SEQUENCE [LARGE SCALE GENOMIC DNA]</scope>
</reference>
<feature type="domain" description="Transcriptional repressor PaaX-like central Cas2-like" evidence="1">
    <location>
        <begin position="167"/>
        <end position="232"/>
    </location>
</feature>
<evidence type="ECO:0000313" key="2">
    <source>
        <dbReference type="EMBL" id="KKW31362.1"/>
    </source>
</evidence>
<name>A0A0G1ZSS6_9BACT</name>
<dbReference type="Pfam" id="PF20803">
    <property type="entry name" value="PaaX_M"/>
    <property type="match status" value="1"/>
</dbReference>
<dbReference type="AlphaFoldDB" id="A0A0G1ZSS6"/>